<dbReference type="EMBL" id="ML977328">
    <property type="protein sequence ID" value="KAF2113175.1"/>
    <property type="molecule type" value="Genomic_DNA"/>
</dbReference>
<keyword evidence="3" id="KW-1185">Reference proteome</keyword>
<evidence type="ECO:0000313" key="2">
    <source>
        <dbReference type="EMBL" id="KAF2113175.1"/>
    </source>
</evidence>
<feature type="signal peptide" evidence="1">
    <location>
        <begin position="1"/>
        <end position="22"/>
    </location>
</feature>
<dbReference type="AlphaFoldDB" id="A0A6A5Z158"/>
<organism evidence="2 3">
    <name type="scientific">Lophiotrema nucula</name>
    <dbReference type="NCBI Taxonomy" id="690887"/>
    <lineage>
        <taxon>Eukaryota</taxon>
        <taxon>Fungi</taxon>
        <taxon>Dikarya</taxon>
        <taxon>Ascomycota</taxon>
        <taxon>Pezizomycotina</taxon>
        <taxon>Dothideomycetes</taxon>
        <taxon>Pleosporomycetidae</taxon>
        <taxon>Pleosporales</taxon>
        <taxon>Lophiotremataceae</taxon>
        <taxon>Lophiotrema</taxon>
    </lineage>
</organism>
<evidence type="ECO:0000313" key="3">
    <source>
        <dbReference type="Proteomes" id="UP000799770"/>
    </source>
</evidence>
<evidence type="ECO:0008006" key="4">
    <source>
        <dbReference type="Google" id="ProtNLM"/>
    </source>
</evidence>
<name>A0A6A5Z158_9PLEO</name>
<gene>
    <name evidence="2" type="ORF">BDV96DRAFT_662210</name>
</gene>
<proteinExistence type="predicted"/>
<sequence>MHSLSPLTSLLPAILLALRATALVLPRDDCSDVLEYQDLAQSAPFDIGPINAVAVTCDAPCSHSREVSHTEKVEITFEQTISAGLDLEEIFSLGVEAKFTETWSTSDSTTSGTTVDCTGTGYTCGAIVTTTMVTITGSARVPPGGLGCAGDNDFHPFTIQAPVTVPDAGGPDGKASRMNFAACVVSCEDGSEASVCAAANNLDVCPPE</sequence>
<protein>
    <recommendedName>
        <fullName evidence="4">Phosphatidylglycerol/phosphatidylinositol transfer protein</fullName>
    </recommendedName>
</protein>
<keyword evidence="1" id="KW-0732">Signal</keyword>
<evidence type="ECO:0000256" key="1">
    <source>
        <dbReference type="SAM" id="SignalP"/>
    </source>
</evidence>
<dbReference type="Proteomes" id="UP000799770">
    <property type="component" value="Unassembled WGS sequence"/>
</dbReference>
<dbReference type="OrthoDB" id="3722144at2759"/>
<reference evidence="2" key="1">
    <citation type="journal article" date="2020" name="Stud. Mycol.">
        <title>101 Dothideomycetes genomes: a test case for predicting lifestyles and emergence of pathogens.</title>
        <authorList>
            <person name="Haridas S."/>
            <person name="Albert R."/>
            <person name="Binder M."/>
            <person name="Bloem J."/>
            <person name="Labutti K."/>
            <person name="Salamov A."/>
            <person name="Andreopoulos B."/>
            <person name="Baker S."/>
            <person name="Barry K."/>
            <person name="Bills G."/>
            <person name="Bluhm B."/>
            <person name="Cannon C."/>
            <person name="Castanera R."/>
            <person name="Culley D."/>
            <person name="Daum C."/>
            <person name="Ezra D."/>
            <person name="Gonzalez J."/>
            <person name="Henrissat B."/>
            <person name="Kuo A."/>
            <person name="Liang C."/>
            <person name="Lipzen A."/>
            <person name="Lutzoni F."/>
            <person name="Magnuson J."/>
            <person name="Mondo S."/>
            <person name="Nolan M."/>
            <person name="Ohm R."/>
            <person name="Pangilinan J."/>
            <person name="Park H.-J."/>
            <person name="Ramirez L."/>
            <person name="Alfaro M."/>
            <person name="Sun H."/>
            <person name="Tritt A."/>
            <person name="Yoshinaga Y."/>
            <person name="Zwiers L.-H."/>
            <person name="Turgeon B."/>
            <person name="Goodwin S."/>
            <person name="Spatafora J."/>
            <person name="Crous P."/>
            <person name="Grigoriev I."/>
        </authorList>
    </citation>
    <scope>NUCLEOTIDE SEQUENCE</scope>
    <source>
        <strain evidence="2">CBS 627.86</strain>
    </source>
</reference>
<feature type="chain" id="PRO_5025552728" description="Phosphatidylglycerol/phosphatidylinositol transfer protein" evidence="1">
    <location>
        <begin position="23"/>
        <end position="208"/>
    </location>
</feature>
<accession>A0A6A5Z158</accession>